<dbReference type="PANTHER" id="PTHR44163:SF1">
    <property type="entry name" value="U3 SMALL NUCLEOLAR RNA-ASSOCIATED PROTEIN 4 HOMOLOG"/>
    <property type="match status" value="1"/>
</dbReference>
<dbReference type="SMART" id="SM00320">
    <property type="entry name" value="WD40"/>
    <property type="match status" value="8"/>
</dbReference>
<dbReference type="GO" id="GO:0000462">
    <property type="term" value="P:maturation of SSU-rRNA from tricistronic rRNA transcript (SSU-rRNA, 5.8S rRNA, LSU-rRNA)"/>
    <property type="evidence" value="ECO:0007669"/>
    <property type="project" value="InterPro"/>
</dbReference>
<organism evidence="2 3">
    <name type="scientific">Lepraria neglecta</name>
    <dbReference type="NCBI Taxonomy" id="209136"/>
    <lineage>
        <taxon>Eukaryota</taxon>
        <taxon>Fungi</taxon>
        <taxon>Dikarya</taxon>
        <taxon>Ascomycota</taxon>
        <taxon>Pezizomycotina</taxon>
        <taxon>Lecanoromycetes</taxon>
        <taxon>OSLEUM clade</taxon>
        <taxon>Lecanoromycetidae</taxon>
        <taxon>Lecanorales</taxon>
        <taxon>Lecanorineae</taxon>
        <taxon>Stereocaulaceae</taxon>
        <taxon>Lepraria</taxon>
    </lineage>
</organism>
<dbReference type="SUPFAM" id="SSF50978">
    <property type="entry name" value="WD40 repeat-like"/>
    <property type="match status" value="2"/>
</dbReference>
<evidence type="ECO:0000313" key="3">
    <source>
        <dbReference type="Proteomes" id="UP001276659"/>
    </source>
</evidence>
<dbReference type="EMBL" id="JASNWA010000003">
    <property type="protein sequence ID" value="KAK3177984.1"/>
    <property type="molecule type" value="Genomic_DNA"/>
</dbReference>
<accession>A0AAE0DP58</accession>
<feature type="region of interest" description="Disordered" evidence="1">
    <location>
        <begin position="773"/>
        <end position="826"/>
    </location>
</feature>
<dbReference type="GO" id="GO:0032040">
    <property type="term" value="C:small-subunit processome"/>
    <property type="evidence" value="ECO:0007669"/>
    <property type="project" value="TreeGrafter"/>
</dbReference>
<evidence type="ECO:0008006" key="4">
    <source>
        <dbReference type="Google" id="ProtNLM"/>
    </source>
</evidence>
<feature type="region of interest" description="Disordered" evidence="1">
    <location>
        <begin position="135"/>
        <end position="159"/>
    </location>
</feature>
<dbReference type="PANTHER" id="PTHR44163">
    <property type="entry name" value="U3 SMALL NUCLEOLAR RNA-ASSOCIATED PROTEIN 4 HOMOLOG"/>
    <property type="match status" value="1"/>
</dbReference>
<dbReference type="Gene3D" id="2.130.10.10">
    <property type="entry name" value="YVTN repeat-like/Quinoprotein amine dehydrogenase"/>
    <property type="match status" value="3"/>
</dbReference>
<feature type="compositionally biased region" description="Basic and acidic residues" evidence="1">
    <location>
        <begin position="870"/>
        <end position="900"/>
    </location>
</feature>
<dbReference type="InterPro" id="IPR001680">
    <property type="entry name" value="WD40_rpt"/>
</dbReference>
<dbReference type="GO" id="GO:0030686">
    <property type="term" value="C:90S preribosome"/>
    <property type="evidence" value="ECO:0007669"/>
    <property type="project" value="InterPro"/>
</dbReference>
<feature type="region of interest" description="Disordered" evidence="1">
    <location>
        <begin position="920"/>
        <end position="941"/>
    </location>
</feature>
<feature type="compositionally biased region" description="Basic and acidic residues" evidence="1">
    <location>
        <begin position="789"/>
        <end position="806"/>
    </location>
</feature>
<evidence type="ECO:0000313" key="2">
    <source>
        <dbReference type="EMBL" id="KAK3177984.1"/>
    </source>
</evidence>
<dbReference type="Pfam" id="PF00400">
    <property type="entry name" value="WD40"/>
    <property type="match status" value="1"/>
</dbReference>
<dbReference type="AlphaFoldDB" id="A0AAE0DP58"/>
<sequence length="967" mass="108286">MDIHRCRFVPYTLSAINALAFSHPSNPTAPSKGPPDLRLAIGRANGDIEIWNPLKGAWCQESILRGGKDRSIEGLVWIQDPEETDRHGYKIPGRLRLFSIGYSTAVTEWDLASGRPLRHSAANYGEIWCMAAQPKGRAPKKTANEDQEQTAEEEESQTQSVAVGCADGAIVLLNTADNDLRFTRILARPAKKKSRVLSITFQNRHTIIAGHADSTIRIYDIRNAQQVRNMTLGAGPRNGPKETLVWSVKCLNDGTIVSGDSTGTVSFWDGKNYTLLQRIHSHEADILEIAVSADGQSVFSGGMDRRTTLYRQTAGGGSAGRHRWAEVTHRRMHKHDVKAMATFETRTISVLVSGGLDASPIVVPIKEFGRENHRALSYLPQRPVIKCAPRRRLMMSWWDREVSIWTILRHGEKGTEREMSPESVGPQGRKLVAKVVLKGDESITSADLSTDGSILAVSTMAELKLFRLRRKVDSLRVLKVDLSSEMAKTGAKSIHFSPDERWLAVIRFDDAVQLYRIKQSKSPKQYPQNLHKAVNLTRLARGITKRKNRLESLGNYNRHISHIAFSADSRILAVADISGHLDTWVLEGHEDLMQEDDETPNGAQSSSSSADDSDSESDEEEHTTVIFGQHWIRNPAASLLIKLPAAPLILSFRPSTTHTTNALTNGSRGVHPTRHAPHPHSHDLPAGEDRLFVLTAENQMYEFNVLSGKMSDWSRRNPTSSLPREFRDLRDRAMGAVWDVQKQNERIWLYGVNWLWMFDLSRDLPALEEQVTKPPILNSEGGTNQLKRKREDHEDDAFAQRPRHDTGAGSKVRNSEQNLGIGRKVRKIGGAEAEGVQLLRLDREQSPTSDEEDGFALANESALVHLRRNGGKEDGKSDDEQLDNREASANDHNRVVRRAGKDRPPYWHTFKYRPILGIVPLEGETDDEEEDDAGEGSPRGIEVALVERPLWDVDLPPQYYGNQEWNP</sequence>
<dbReference type="InterPro" id="IPR036322">
    <property type="entry name" value="WD40_repeat_dom_sf"/>
</dbReference>
<gene>
    <name evidence="2" type="ORF">OEA41_000116</name>
</gene>
<feature type="compositionally biased region" description="Acidic residues" evidence="1">
    <location>
        <begin position="145"/>
        <end position="156"/>
    </location>
</feature>
<feature type="region of interest" description="Disordered" evidence="1">
    <location>
        <begin position="595"/>
        <end position="623"/>
    </location>
</feature>
<evidence type="ECO:0000256" key="1">
    <source>
        <dbReference type="SAM" id="MobiDB-lite"/>
    </source>
</evidence>
<dbReference type="GO" id="GO:0003723">
    <property type="term" value="F:RNA binding"/>
    <property type="evidence" value="ECO:0007669"/>
    <property type="project" value="TreeGrafter"/>
</dbReference>
<comment type="caution">
    <text evidence="2">The sequence shown here is derived from an EMBL/GenBank/DDBJ whole genome shotgun (WGS) entry which is preliminary data.</text>
</comment>
<feature type="compositionally biased region" description="Acidic residues" evidence="1">
    <location>
        <begin position="923"/>
        <end position="934"/>
    </location>
</feature>
<feature type="region of interest" description="Disordered" evidence="1">
    <location>
        <begin position="659"/>
        <end position="684"/>
    </location>
</feature>
<dbReference type="GO" id="GO:0034455">
    <property type="term" value="C:t-UTP complex"/>
    <property type="evidence" value="ECO:0007669"/>
    <property type="project" value="TreeGrafter"/>
</dbReference>
<dbReference type="InterPro" id="IPR046351">
    <property type="entry name" value="UTP4"/>
</dbReference>
<keyword evidence="3" id="KW-1185">Reference proteome</keyword>
<reference evidence="2" key="1">
    <citation type="submission" date="2022-11" db="EMBL/GenBank/DDBJ databases">
        <title>Chromosomal genome sequence assembly and mating type (MAT) locus characterization of the leprose asexual lichenized fungus Lepraria neglecta (Nyl.) Erichsen.</title>
        <authorList>
            <person name="Allen J.L."/>
            <person name="Pfeffer B."/>
        </authorList>
    </citation>
    <scope>NUCLEOTIDE SEQUENCE</scope>
    <source>
        <strain evidence="2">Allen 5258</strain>
    </source>
</reference>
<protein>
    <recommendedName>
        <fullName evidence="4">WD40 repeat-like protein</fullName>
    </recommendedName>
</protein>
<feature type="region of interest" description="Disordered" evidence="1">
    <location>
        <begin position="868"/>
        <end position="900"/>
    </location>
</feature>
<feature type="compositionally biased region" description="Acidic residues" evidence="1">
    <location>
        <begin position="611"/>
        <end position="621"/>
    </location>
</feature>
<name>A0AAE0DP58_9LECA</name>
<proteinExistence type="predicted"/>
<dbReference type="Pfam" id="PF19056">
    <property type="entry name" value="WD40_2"/>
    <property type="match status" value="1"/>
</dbReference>
<dbReference type="Proteomes" id="UP001276659">
    <property type="component" value="Unassembled WGS sequence"/>
</dbReference>
<dbReference type="InterPro" id="IPR015943">
    <property type="entry name" value="WD40/YVTN_repeat-like_dom_sf"/>
</dbReference>